<keyword evidence="1" id="KW-0472">Membrane</keyword>
<organism evidence="2 3">
    <name type="scientific">Intrasporangium calvum</name>
    <dbReference type="NCBI Taxonomy" id="53358"/>
    <lineage>
        <taxon>Bacteria</taxon>
        <taxon>Bacillati</taxon>
        <taxon>Actinomycetota</taxon>
        <taxon>Actinomycetes</taxon>
        <taxon>Micrococcales</taxon>
        <taxon>Intrasporangiaceae</taxon>
        <taxon>Intrasporangium</taxon>
    </lineage>
</organism>
<feature type="transmembrane region" description="Helical" evidence="1">
    <location>
        <begin position="53"/>
        <end position="73"/>
    </location>
</feature>
<evidence type="ECO:0000313" key="2">
    <source>
        <dbReference type="EMBL" id="MDC5697986.1"/>
    </source>
</evidence>
<proteinExistence type="predicted"/>
<sequence length="329" mass="34736">MIEQALKELNPVKEPLAGLDAERAAADLERILTLPRETVAPARRPHHAHGRRLAVIGIASVIAVALVVGLPLLPWRTAAPAFAATPPLLTGELATGVAGAPAAAELNRLAVAAERSSARGRLGSRFATWDLTTRVHGGEPVRSAVVPLEVSLDVAADGAWRRVAAYGRPVAGDVNAAEIPRPGEIESDETYPRSQAPRIFPERLAGDPAGLREQLAAAHPIDDLGTAELVVALTDLAREQTPGPRSRAAALRLLAEAGDVRQLGPLTDRLGRSGRGFAVDSDLTGLPTRYVLIVDPQTGRLLASEQVLTERAGRLAVEVPAVISYVVFR</sequence>
<accession>A0ABT5GIE3</accession>
<keyword evidence="3" id="KW-1185">Reference proteome</keyword>
<dbReference type="RefSeq" id="WP_272462560.1">
    <property type="nucleotide sequence ID" value="NZ_JAPFQL010000048.1"/>
</dbReference>
<keyword evidence="1" id="KW-1133">Transmembrane helix</keyword>
<gene>
    <name evidence="2" type="ORF">OO014_12015</name>
</gene>
<evidence type="ECO:0008006" key="4">
    <source>
        <dbReference type="Google" id="ProtNLM"/>
    </source>
</evidence>
<dbReference type="EMBL" id="JAPFQL010000048">
    <property type="protein sequence ID" value="MDC5697986.1"/>
    <property type="molecule type" value="Genomic_DNA"/>
</dbReference>
<dbReference type="Proteomes" id="UP001150259">
    <property type="component" value="Unassembled WGS sequence"/>
</dbReference>
<evidence type="ECO:0000313" key="3">
    <source>
        <dbReference type="Proteomes" id="UP001150259"/>
    </source>
</evidence>
<name>A0ABT5GIE3_9MICO</name>
<evidence type="ECO:0000256" key="1">
    <source>
        <dbReference type="SAM" id="Phobius"/>
    </source>
</evidence>
<reference evidence="2 3" key="1">
    <citation type="submission" date="2022-11" db="EMBL/GenBank/DDBJ databases">
        <title>Anaerobic phenanthrene biodegradation by a DNRA strain PheN6.</title>
        <authorList>
            <person name="Zhang Z."/>
        </authorList>
    </citation>
    <scope>NUCLEOTIDE SEQUENCE [LARGE SCALE GENOMIC DNA]</scope>
    <source>
        <strain evidence="2 3">PheN6</strain>
    </source>
</reference>
<protein>
    <recommendedName>
        <fullName evidence="4">CU044_5270 family protein</fullName>
    </recommendedName>
</protein>
<comment type="caution">
    <text evidence="2">The sequence shown here is derived from an EMBL/GenBank/DDBJ whole genome shotgun (WGS) entry which is preliminary data.</text>
</comment>
<keyword evidence="1" id="KW-0812">Transmembrane</keyword>